<feature type="non-terminal residue" evidence="2">
    <location>
        <position position="145"/>
    </location>
</feature>
<evidence type="ECO:0000313" key="2">
    <source>
        <dbReference type="EMBL" id="EFN64377.1"/>
    </source>
</evidence>
<dbReference type="Proteomes" id="UP000000311">
    <property type="component" value="Unassembled WGS sequence"/>
</dbReference>
<feature type="non-terminal residue" evidence="2">
    <location>
        <position position="1"/>
    </location>
</feature>
<dbReference type="OrthoDB" id="7552527at2759"/>
<evidence type="ECO:0000259" key="1">
    <source>
        <dbReference type="Pfam" id="PF03732"/>
    </source>
</evidence>
<organism evidence="3">
    <name type="scientific">Camponotus floridanus</name>
    <name type="common">Florida carpenter ant</name>
    <dbReference type="NCBI Taxonomy" id="104421"/>
    <lineage>
        <taxon>Eukaryota</taxon>
        <taxon>Metazoa</taxon>
        <taxon>Ecdysozoa</taxon>
        <taxon>Arthropoda</taxon>
        <taxon>Hexapoda</taxon>
        <taxon>Insecta</taxon>
        <taxon>Pterygota</taxon>
        <taxon>Neoptera</taxon>
        <taxon>Endopterygota</taxon>
        <taxon>Hymenoptera</taxon>
        <taxon>Apocrita</taxon>
        <taxon>Aculeata</taxon>
        <taxon>Formicoidea</taxon>
        <taxon>Formicidae</taxon>
        <taxon>Formicinae</taxon>
        <taxon>Camponotus</taxon>
    </lineage>
</organism>
<sequence>KFSGTRGEDAETFLLRIEEGRELVPVSDEDILRCLPFFLTGIAYYWFRSKCNRLSDWNAFKDAWRTRFGDPDFQFALREEIMRRTQGEHESVADFFSCLRAMFDRLSPPWTESEQVSSAFRNLLPRLQQSIHRNEVGNLEDLATR</sequence>
<dbReference type="OMA" id="IFRRLEP"/>
<evidence type="ECO:0000313" key="3">
    <source>
        <dbReference type="Proteomes" id="UP000000311"/>
    </source>
</evidence>
<dbReference type="Pfam" id="PF03732">
    <property type="entry name" value="Retrotrans_gag"/>
    <property type="match status" value="1"/>
</dbReference>
<dbReference type="EMBL" id="GL441720">
    <property type="protein sequence ID" value="EFN64377.1"/>
    <property type="molecule type" value="Genomic_DNA"/>
</dbReference>
<name>E2AQB0_CAMFO</name>
<protein>
    <recommendedName>
        <fullName evidence="1">Retrotransposon gag domain-containing protein</fullName>
    </recommendedName>
</protein>
<gene>
    <name evidence="2" type="ORF">EAG_07260</name>
</gene>
<dbReference type="PANTHER" id="PTHR33223">
    <property type="entry name" value="CCHC-TYPE DOMAIN-CONTAINING PROTEIN"/>
    <property type="match status" value="1"/>
</dbReference>
<accession>E2AQB0</accession>
<dbReference type="PANTHER" id="PTHR33223:SF6">
    <property type="entry name" value="CCHC-TYPE DOMAIN-CONTAINING PROTEIN"/>
    <property type="match status" value="1"/>
</dbReference>
<feature type="domain" description="Retrotransposon gag" evidence="1">
    <location>
        <begin position="35"/>
        <end position="121"/>
    </location>
</feature>
<reference evidence="2 3" key="1">
    <citation type="journal article" date="2010" name="Science">
        <title>Genomic comparison of the ants Camponotus floridanus and Harpegnathos saltator.</title>
        <authorList>
            <person name="Bonasio R."/>
            <person name="Zhang G."/>
            <person name="Ye C."/>
            <person name="Mutti N.S."/>
            <person name="Fang X."/>
            <person name="Qin N."/>
            <person name="Donahue G."/>
            <person name="Yang P."/>
            <person name="Li Q."/>
            <person name="Li C."/>
            <person name="Zhang P."/>
            <person name="Huang Z."/>
            <person name="Berger S.L."/>
            <person name="Reinberg D."/>
            <person name="Wang J."/>
            <person name="Liebig J."/>
        </authorList>
    </citation>
    <scope>NUCLEOTIDE SEQUENCE [LARGE SCALE GENOMIC DNA]</scope>
    <source>
        <strain evidence="3">C129</strain>
    </source>
</reference>
<dbReference type="InParanoid" id="E2AQB0"/>
<proteinExistence type="predicted"/>
<keyword evidence="3" id="KW-1185">Reference proteome</keyword>
<dbReference type="InterPro" id="IPR005162">
    <property type="entry name" value="Retrotrans_gag_dom"/>
</dbReference>
<dbReference type="AlphaFoldDB" id="E2AQB0"/>